<dbReference type="InterPro" id="IPR051446">
    <property type="entry name" value="HTH_trans_reg/aminotransferase"/>
</dbReference>
<dbReference type="GO" id="GO:0003677">
    <property type="term" value="F:DNA binding"/>
    <property type="evidence" value="ECO:0007669"/>
    <property type="project" value="UniProtKB-KW"/>
</dbReference>
<dbReference type="Gene3D" id="3.40.640.10">
    <property type="entry name" value="Type I PLP-dependent aspartate aminotransferase-like (Major domain)"/>
    <property type="match status" value="1"/>
</dbReference>
<gene>
    <name evidence="1" type="ORF">GGD57_000014</name>
</gene>
<dbReference type="EMBL" id="JACIFY010000001">
    <property type="protein sequence ID" value="MBB4233476.1"/>
    <property type="molecule type" value="Genomic_DNA"/>
</dbReference>
<dbReference type="PANTHER" id="PTHR46577">
    <property type="entry name" value="HTH-TYPE TRANSCRIPTIONAL REGULATORY PROTEIN GABR"/>
    <property type="match status" value="1"/>
</dbReference>
<comment type="caution">
    <text evidence="1">The sequence shown here is derived from an EMBL/GenBank/DDBJ whole genome shotgun (WGS) entry which is preliminary data.</text>
</comment>
<sequence>MIGMAAGFRAESAVARTALDGHTAQIAQLTLARFMEGGHFGAHVRAMRAIYAQRLDALASLVEEHLSSFVEASVPIGGLQMPCALTCGLSERVAIDAARRAGIELLGLSALYSTGEAKPGFLMGFAAYTPSEIEVAVRKLARTLRSAVRETGRS</sequence>
<dbReference type="PANTHER" id="PTHR46577:SF1">
    <property type="entry name" value="HTH-TYPE TRANSCRIPTIONAL REGULATORY PROTEIN GABR"/>
    <property type="match status" value="1"/>
</dbReference>
<dbReference type="Proteomes" id="UP000540909">
    <property type="component" value="Unassembled WGS sequence"/>
</dbReference>
<dbReference type="InterPro" id="IPR015421">
    <property type="entry name" value="PyrdxlP-dep_Trfase_major"/>
</dbReference>
<name>A0A7W6QYE3_9HYPH</name>
<dbReference type="AlphaFoldDB" id="A0A7W6QYE3"/>
<proteinExistence type="predicted"/>
<protein>
    <submittedName>
        <fullName evidence="1">DNA-binding transcriptional MocR family regulator</fullName>
    </submittedName>
</protein>
<dbReference type="SUPFAM" id="SSF53383">
    <property type="entry name" value="PLP-dependent transferases"/>
    <property type="match status" value="1"/>
</dbReference>
<evidence type="ECO:0000313" key="2">
    <source>
        <dbReference type="Proteomes" id="UP000540909"/>
    </source>
</evidence>
<dbReference type="InterPro" id="IPR015424">
    <property type="entry name" value="PyrdxlP-dep_Trfase"/>
</dbReference>
<accession>A0A7W6QYE3</accession>
<keyword evidence="1" id="KW-0238">DNA-binding</keyword>
<evidence type="ECO:0000313" key="1">
    <source>
        <dbReference type="EMBL" id="MBB4233476.1"/>
    </source>
</evidence>
<organism evidence="1 2">
    <name type="scientific">Rhizobium esperanzae</name>
    <dbReference type="NCBI Taxonomy" id="1967781"/>
    <lineage>
        <taxon>Bacteria</taxon>
        <taxon>Pseudomonadati</taxon>
        <taxon>Pseudomonadota</taxon>
        <taxon>Alphaproteobacteria</taxon>
        <taxon>Hyphomicrobiales</taxon>
        <taxon>Rhizobiaceae</taxon>
        <taxon>Rhizobium/Agrobacterium group</taxon>
        <taxon>Rhizobium</taxon>
    </lineage>
</organism>
<reference evidence="1 2" key="1">
    <citation type="submission" date="2020-08" db="EMBL/GenBank/DDBJ databases">
        <title>Genomic Encyclopedia of Type Strains, Phase IV (KMG-V): Genome sequencing to study the core and pangenomes of soil and plant-associated prokaryotes.</title>
        <authorList>
            <person name="Whitman W."/>
        </authorList>
    </citation>
    <scope>NUCLEOTIDE SEQUENCE [LARGE SCALE GENOMIC DNA]</scope>
    <source>
        <strain evidence="1 2">SEMIA 4089</strain>
    </source>
</reference>